<dbReference type="GO" id="GO:0032259">
    <property type="term" value="P:methylation"/>
    <property type="evidence" value="ECO:0007669"/>
    <property type="project" value="UniProtKB-KW"/>
</dbReference>
<accession>A0AAP5F0H9</accession>
<evidence type="ECO:0000313" key="2">
    <source>
        <dbReference type="EMBL" id="MCX4152209.1"/>
    </source>
</evidence>
<keyword evidence="3" id="KW-0808">Transferase</keyword>
<dbReference type="EMBL" id="JAMXWF010000080">
    <property type="protein sequence ID" value="MDQ6414020.1"/>
    <property type="molecule type" value="Genomic_DNA"/>
</dbReference>
<dbReference type="InterPro" id="IPR029063">
    <property type="entry name" value="SAM-dependent_MTases_sf"/>
</dbReference>
<evidence type="ECO:0000256" key="1">
    <source>
        <dbReference type="SAM" id="Coils"/>
    </source>
</evidence>
<dbReference type="SUPFAM" id="SSF53335">
    <property type="entry name" value="S-adenosyl-L-methionine-dependent methyltransferases"/>
    <property type="match status" value="1"/>
</dbReference>
<name>A0AAP5F0H9_9BURK</name>
<gene>
    <name evidence="3" type="ORF">NIE36_43660</name>
    <name evidence="2" type="ORF">OSB80_43770</name>
</gene>
<evidence type="ECO:0000313" key="4">
    <source>
        <dbReference type="Proteomes" id="UP001209412"/>
    </source>
</evidence>
<reference evidence="3" key="1">
    <citation type="submission" date="2022-06" db="EMBL/GenBank/DDBJ databases">
        <title>PHB producers.</title>
        <authorList>
            <person name="Besaury L."/>
        </authorList>
    </citation>
    <scope>NUCLEOTIDE SEQUENCE</scope>
    <source>
        <strain evidence="3 4">SEWS6</strain>
    </source>
</reference>
<dbReference type="GO" id="GO:0008168">
    <property type="term" value="F:methyltransferase activity"/>
    <property type="evidence" value="ECO:0007669"/>
    <property type="project" value="UniProtKB-KW"/>
</dbReference>
<dbReference type="Proteomes" id="UP001209412">
    <property type="component" value="Unassembled WGS sequence"/>
</dbReference>
<feature type="coiled-coil region" evidence="1">
    <location>
        <begin position="34"/>
        <end position="75"/>
    </location>
</feature>
<dbReference type="Gene3D" id="3.40.50.150">
    <property type="entry name" value="Vaccinia Virus protein VP39"/>
    <property type="match status" value="1"/>
</dbReference>
<organism evidence="3 5">
    <name type="scientific">Paraburkholderia madseniana</name>
    <dbReference type="NCBI Taxonomy" id="2599607"/>
    <lineage>
        <taxon>Bacteria</taxon>
        <taxon>Pseudomonadati</taxon>
        <taxon>Pseudomonadota</taxon>
        <taxon>Betaproteobacteria</taxon>
        <taxon>Burkholderiales</taxon>
        <taxon>Burkholderiaceae</taxon>
        <taxon>Paraburkholderia</taxon>
    </lineage>
</organism>
<evidence type="ECO:0000313" key="5">
    <source>
        <dbReference type="Proteomes" id="UP001242288"/>
    </source>
</evidence>
<proteinExistence type="predicted"/>
<dbReference type="RefSeq" id="WP_266262161.1">
    <property type="nucleotide sequence ID" value="NZ_JAMXWF010000080.1"/>
</dbReference>
<dbReference type="AlphaFoldDB" id="A0AAP5F0H9"/>
<keyword evidence="1" id="KW-0175">Coiled coil</keyword>
<keyword evidence="4" id="KW-1185">Reference proteome</keyword>
<dbReference type="Proteomes" id="UP001242288">
    <property type="component" value="Unassembled WGS sequence"/>
</dbReference>
<comment type="caution">
    <text evidence="3">The sequence shown here is derived from an EMBL/GenBank/DDBJ whole genome shotgun (WGS) entry which is preliminary data.</text>
</comment>
<keyword evidence="3" id="KW-0489">Methyltransferase</keyword>
<sequence>MMLTDMKVSLKKVATRLPPIARLLDQRDTLVAALRSATSERDEAVLEYARAAAESDRATKQVAILQETLAQYDAKLVRFGEGPPWAPNGHFYSPIAPQEEIKKDADRIFAPWPRTLPGIDLREDEQLQFLDVVRGFYSDLPFKAEKVEGLRYNYENQAYSYSDGIMLNSMLRYAKPKRVVEVGSGHSSCMTLDTSEIWLDNSVECTFIEPYPDLLHSLLKPGDEERISILPIRVQDVDLSVFKALEANDVLFIDSTHVSRVGSDVNRLIFDVLPTLTKGVYVHIHDIVYPFEYFRDWIEAGRAWNEAYLLRAFLEHNSDFEIVMFNTFMEHFHEDYFAEHLPLCLLNRGGSIWLRKKA</sequence>
<evidence type="ECO:0000313" key="3">
    <source>
        <dbReference type="EMBL" id="MDQ6414020.1"/>
    </source>
</evidence>
<dbReference type="EMBL" id="JAPKHW010000080">
    <property type="protein sequence ID" value="MCX4152209.1"/>
    <property type="molecule type" value="Genomic_DNA"/>
</dbReference>
<dbReference type="Pfam" id="PF13578">
    <property type="entry name" value="Methyltransf_24"/>
    <property type="match status" value="1"/>
</dbReference>
<protein>
    <submittedName>
        <fullName evidence="3">Class I SAM-dependent methyltransferase</fullName>
    </submittedName>
</protein>